<organism evidence="1 2">
    <name type="scientific">Ligilactobacillus aviarius</name>
    <dbReference type="NCBI Taxonomy" id="1606"/>
    <lineage>
        <taxon>Bacteria</taxon>
        <taxon>Bacillati</taxon>
        <taxon>Bacillota</taxon>
        <taxon>Bacilli</taxon>
        <taxon>Lactobacillales</taxon>
        <taxon>Lactobacillaceae</taxon>
        <taxon>Ligilactobacillus</taxon>
    </lineage>
</organism>
<evidence type="ECO:0000313" key="1">
    <source>
        <dbReference type="EMBL" id="GEK42354.1"/>
    </source>
</evidence>
<protein>
    <recommendedName>
        <fullName evidence="3">Phage protein</fullName>
    </recommendedName>
</protein>
<sequence>MKIKIKDREVTLYFGVRFVRELDKVAGMNVNGASLGMGLTRTLPALETGDPVALANVLYAASYDTNPRVSQNEIDEYMENCKDLDKLYDRVMKEAMESNIIKATAKKLKMV</sequence>
<keyword evidence="2" id="KW-1185">Reference proteome</keyword>
<evidence type="ECO:0008006" key="3">
    <source>
        <dbReference type="Google" id="ProtNLM"/>
    </source>
</evidence>
<dbReference type="AlphaFoldDB" id="A0A510WSZ0"/>
<dbReference type="GeneID" id="29933562"/>
<dbReference type="RefSeq" id="WP_057827832.1">
    <property type="nucleotide sequence ID" value="NZ_BAAACL010000001.1"/>
</dbReference>
<dbReference type="Proteomes" id="UP000321722">
    <property type="component" value="Unassembled WGS sequence"/>
</dbReference>
<gene>
    <name evidence="1" type="ORF">LAV01_11860</name>
</gene>
<dbReference type="Pfam" id="PF12363">
    <property type="entry name" value="Phage_TAC_12"/>
    <property type="match status" value="1"/>
</dbReference>
<evidence type="ECO:0000313" key="2">
    <source>
        <dbReference type="Proteomes" id="UP000321722"/>
    </source>
</evidence>
<name>A0A510WSZ0_9LACO</name>
<dbReference type="InterPro" id="IPR024410">
    <property type="entry name" value="Phage_TAC_12"/>
</dbReference>
<reference evidence="1 2" key="1">
    <citation type="submission" date="2019-07" db="EMBL/GenBank/DDBJ databases">
        <title>Whole genome shotgun sequence of Lactobacillus aviarius subsp. aviarius NBRC 102162.</title>
        <authorList>
            <person name="Hosoyama A."/>
            <person name="Uohara A."/>
            <person name="Ohji S."/>
            <person name="Ichikawa N."/>
        </authorList>
    </citation>
    <scope>NUCLEOTIDE SEQUENCE [LARGE SCALE GENOMIC DNA]</scope>
    <source>
        <strain evidence="1 2">NBRC 102162</strain>
    </source>
</reference>
<proteinExistence type="predicted"/>
<comment type="caution">
    <text evidence="1">The sequence shown here is derived from an EMBL/GenBank/DDBJ whole genome shotgun (WGS) entry which is preliminary data.</text>
</comment>
<dbReference type="EMBL" id="BJUI01000018">
    <property type="protein sequence ID" value="GEK42354.1"/>
    <property type="molecule type" value="Genomic_DNA"/>
</dbReference>
<accession>A0A510WSZ0</accession>